<dbReference type="GO" id="GO:0006419">
    <property type="term" value="P:alanyl-tRNA aminoacylation"/>
    <property type="evidence" value="ECO:0007669"/>
    <property type="project" value="UniProtKB-UniRule"/>
</dbReference>
<dbReference type="AlphaFoldDB" id="A0A179ETJ7"/>
<dbReference type="GO" id="GO:0002161">
    <property type="term" value="F:aminoacyl-tRNA deacylase activity"/>
    <property type="evidence" value="ECO:0007669"/>
    <property type="project" value="TreeGrafter"/>
</dbReference>
<dbReference type="Pfam" id="PF07973">
    <property type="entry name" value="tRNA_SAD"/>
    <property type="match status" value="1"/>
</dbReference>
<dbReference type="FunFam" id="3.30.54.20:FF:000001">
    <property type="entry name" value="Alanine--tRNA ligase"/>
    <property type="match status" value="1"/>
</dbReference>
<evidence type="ECO:0000256" key="11">
    <source>
        <dbReference type="ARBA" id="ARBA00023146"/>
    </source>
</evidence>
<dbReference type="Gene3D" id="3.30.930.10">
    <property type="entry name" value="Bira Bifunctional Protein, Domain 2"/>
    <property type="match status" value="1"/>
</dbReference>
<dbReference type="InterPro" id="IPR050058">
    <property type="entry name" value="Ala-tRNA_ligase"/>
</dbReference>
<feature type="binding site" evidence="14">
    <location>
        <position position="674"/>
    </location>
    <ligand>
        <name>Zn(2+)</name>
        <dbReference type="ChEBI" id="CHEBI:29105"/>
    </ligand>
</feature>
<protein>
    <recommendedName>
        <fullName evidence="14">Alanine--tRNA ligase</fullName>
        <ecNumber evidence="14">6.1.1.7</ecNumber>
    </recommendedName>
    <alternativeName>
        <fullName evidence="14">Alanyl-tRNA synthetase</fullName>
        <shortName evidence="14">AlaRS</shortName>
    </alternativeName>
</protein>
<dbReference type="SUPFAM" id="SSF55186">
    <property type="entry name" value="ThrRS/AlaRS common domain"/>
    <property type="match status" value="1"/>
</dbReference>
<keyword evidence="5 14" id="KW-0479">Metal-binding</keyword>
<dbReference type="SUPFAM" id="SSF50447">
    <property type="entry name" value="Translation proteins"/>
    <property type="match status" value="1"/>
</dbReference>
<keyword evidence="16" id="KW-1185">Reference proteome</keyword>
<dbReference type="GO" id="GO:0005524">
    <property type="term" value="F:ATP binding"/>
    <property type="evidence" value="ECO:0007669"/>
    <property type="project" value="UniProtKB-UniRule"/>
</dbReference>
<evidence type="ECO:0000256" key="13">
    <source>
        <dbReference type="ARBA" id="ARBA00048300"/>
    </source>
</evidence>
<dbReference type="CDD" id="cd00673">
    <property type="entry name" value="AlaRS_core"/>
    <property type="match status" value="1"/>
</dbReference>
<comment type="subcellular location">
    <subcellularLocation>
        <location evidence="14">Cytoplasm</location>
    </subcellularLocation>
</comment>
<dbReference type="InterPro" id="IPR002318">
    <property type="entry name" value="Ala-tRNA-lgiase_IIc"/>
</dbReference>
<evidence type="ECO:0000256" key="1">
    <source>
        <dbReference type="ARBA" id="ARBA00008226"/>
    </source>
</evidence>
<keyword evidence="11 14" id="KW-0030">Aminoacyl-tRNA synthetase</keyword>
<dbReference type="GeneID" id="77487407"/>
<dbReference type="Pfam" id="PF01411">
    <property type="entry name" value="tRNA-synt_2c"/>
    <property type="match status" value="1"/>
</dbReference>
<dbReference type="SUPFAM" id="SSF101353">
    <property type="entry name" value="Putative anticodon-binding domain of alanyl-tRNA synthetase (AlaRS)"/>
    <property type="match status" value="1"/>
</dbReference>
<keyword evidence="10 14" id="KW-0648">Protein biosynthesis</keyword>
<dbReference type="PANTHER" id="PTHR11777:SF9">
    <property type="entry name" value="ALANINE--TRNA LIGASE, CYTOPLASMIC"/>
    <property type="match status" value="1"/>
</dbReference>
<comment type="cofactor">
    <cofactor evidence="14">
        <name>Zn(2+)</name>
        <dbReference type="ChEBI" id="CHEBI:29105"/>
    </cofactor>
    <text evidence="14">Binds 1 zinc ion per subunit.</text>
</comment>
<dbReference type="Gene3D" id="3.30.980.10">
    <property type="entry name" value="Threonyl-trna Synthetase, Chain A, domain 2"/>
    <property type="match status" value="1"/>
</dbReference>
<dbReference type="FunFam" id="3.10.310.40:FF:000001">
    <property type="entry name" value="Alanine--tRNA ligase"/>
    <property type="match status" value="1"/>
</dbReference>
<evidence type="ECO:0000256" key="14">
    <source>
        <dbReference type="HAMAP-Rule" id="MF_00036"/>
    </source>
</evidence>
<keyword evidence="9 14" id="KW-0694">RNA-binding</keyword>
<dbReference type="NCBIfam" id="TIGR00344">
    <property type="entry name" value="alaS"/>
    <property type="match status" value="1"/>
</dbReference>
<dbReference type="HAMAP" id="MF_00036_B">
    <property type="entry name" value="Ala_tRNA_synth_B"/>
    <property type="match status" value="1"/>
</dbReference>
<dbReference type="Gene3D" id="3.10.310.40">
    <property type="match status" value="1"/>
</dbReference>
<evidence type="ECO:0000256" key="12">
    <source>
        <dbReference type="ARBA" id="ARBA00024779"/>
    </source>
</evidence>
<evidence type="ECO:0000313" key="15">
    <source>
        <dbReference type="EMBL" id="OAQ56526.1"/>
    </source>
</evidence>
<keyword evidence="4 14" id="KW-0436">Ligase</keyword>
<gene>
    <name evidence="14" type="primary">alaS</name>
    <name evidence="15" type="ORF">A6E74_03700</name>
</gene>
<evidence type="ECO:0000256" key="8">
    <source>
        <dbReference type="ARBA" id="ARBA00022840"/>
    </source>
</evidence>
<evidence type="ECO:0000313" key="16">
    <source>
        <dbReference type="Proteomes" id="UP000078516"/>
    </source>
</evidence>
<dbReference type="SMART" id="SM00863">
    <property type="entry name" value="tRNA_SAD"/>
    <property type="match status" value="1"/>
</dbReference>
<evidence type="ECO:0000256" key="10">
    <source>
        <dbReference type="ARBA" id="ARBA00022917"/>
    </source>
</evidence>
<dbReference type="RefSeq" id="WP_067482278.1">
    <property type="nucleotide sequence ID" value="NZ_CP023074.1"/>
</dbReference>
<feature type="binding site" evidence="14">
    <location>
        <position position="568"/>
    </location>
    <ligand>
        <name>Zn(2+)</name>
        <dbReference type="ChEBI" id="CHEBI:29105"/>
    </ligand>
</feature>
<dbReference type="PANTHER" id="PTHR11777">
    <property type="entry name" value="ALANYL-TRNA SYNTHETASE"/>
    <property type="match status" value="1"/>
</dbReference>
<evidence type="ECO:0000256" key="3">
    <source>
        <dbReference type="ARBA" id="ARBA00022555"/>
    </source>
</evidence>
<keyword evidence="3 14" id="KW-0820">tRNA-binding</keyword>
<dbReference type="InterPro" id="IPR009000">
    <property type="entry name" value="Transl_B-barrel_sf"/>
</dbReference>
<evidence type="ECO:0000256" key="5">
    <source>
        <dbReference type="ARBA" id="ARBA00022723"/>
    </source>
</evidence>
<dbReference type="GO" id="GO:0016740">
    <property type="term" value="F:transferase activity"/>
    <property type="evidence" value="ECO:0007669"/>
    <property type="project" value="UniProtKB-ARBA"/>
</dbReference>
<keyword evidence="6 14" id="KW-0547">Nucleotide-binding</keyword>
<name>A0A179ETJ7_ENTTH</name>
<dbReference type="InterPro" id="IPR018165">
    <property type="entry name" value="Ala-tRNA-synth_IIc_core"/>
</dbReference>
<feature type="binding site" evidence="14">
    <location>
        <position position="670"/>
    </location>
    <ligand>
        <name>Zn(2+)</name>
        <dbReference type="ChEBI" id="CHEBI:29105"/>
    </ligand>
</feature>
<evidence type="ECO:0000256" key="4">
    <source>
        <dbReference type="ARBA" id="ARBA00022598"/>
    </source>
</evidence>
<evidence type="ECO:0000256" key="9">
    <source>
        <dbReference type="ARBA" id="ARBA00022884"/>
    </source>
</evidence>
<keyword evidence="8 14" id="KW-0067">ATP-binding</keyword>
<comment type="catalytic activity">
    <reaction evidence="13 14">
        <text>tRNA(Ala) + L-alanine + ATP = L-alanyl-tRNA(Ala) + AMP + diphosphate</text>
        <dbReference type="Rhea" id="RHEA:12540"/>
        <dbReference type="Rhea" id="RHEA-COMP:9657"/>
        <dbReference type="Rhea" id="RHEA-COMP:9923"/>
        <dbReference type="ChEBI" id="CHEBI:30616"/>
        <dbReference type="ChEBI" id="CHEBI:33019"/>
        <dbReference type="ChEBI" id="CHEBI:57972"/>
        <dbReference type="ChEBI" id="CHEBI:78442"/>
        <dbReference type="ChEBI" id="CHEBI:78497"/>
        <dbReference type="ChEBI" id="CHEBI:456215"/>
        <dbReference type="EC" id="6.1.1.7"/>
    </reaction>
</comment>
<reference evidence="15 16" key="1">
    <citation type="submission" date="2016-04" db="EMBL/GenBank/DDBJ databases">
        <title>Draft genome of an Enterococcus thailandicus strain isolated from bovine feces.</title>
        <authorList>
            <person name="Beukers A.G."/>
            <person name="Zaheer R."/>
            <person name="Goji N."/>
            <person name="Cook S.R."/>
            <person name="Amoako K."/>
            <person name="Chaves A.V."/>
            <person name="Ward M.P."/>
            <person name="Mcallister T.A."/>
        </authorList>
    </citation>
    <scope>NUCLEOTIDE SEQUENCE [LARGE SCALE GENOMIC DNA]</scope>
    <source>
        <strain evidence="15 16">F0711D 46</strain>
    </source>
</reference>
<dbReference type="GO" id="GO:0008270">
    <property type="term" value="F:zinc ion binding"/>
    <property type="evidence" value="ECO:0007669"/>
    <property type="project" value="UniProtKB-UniRule"/>
</dbReference>
<comment type="caution">
    <text evidence="15">The sequence shown here is derived from an EMBL/GenBank/DDBJ whole genome shotgun (WGS) entry which is preliminary data.</text>
</comment>
<dbReference type="SUPFAM" id="SSF55681">
    <property type="entry name" value="Class II aaRS and biotin synthetases"/>
    <property type="match status" value="1"/>
</dbReference>
<dbReference type="Gene3D" id="6.10.250.550">
    <property type="match status" value="1"/>
</dbReference>
<dbReference type="EMBL" id="LWMN01000010">
    <property type="protein sequence ID" value="OAQ56526.1"/>
    <property type="molecule type" value="Genomic_DNA"/>
</dbReference>
<keyword evidence="7 14" id="KW-0862">Zinc</keyword>
<proteinExistence type="inferred from homology"/>
<comment type="function">
    <text evidence="12 14">Catalyzes the attachment of alanine to tRNA(Ala) in a two-step reaction: alanine is first activated by ATP to form Ala-AMP and then transferred to the acceptor end of tRNA(Ala). Also edits incorrectly charged Ser-tRNA(Ala) and Gly-tRNA(Ala) via its editing domain.</text>
</comment>
<dbReference type="Proteomes" id="UP000078516">
    <property type="component" value="Unassembled WGS sequence"/>
</dbReference>
<dbReference type="EC" id="6.1.1.7" evidence="14"/>
<dbReference type="KEGG" id="eth:CK496_07110"/>
<dbReference type="GO" id="GO:0004813">
    <property type="term" value="F:alanine-tRNA ligase activity"/>
    <property type="evidence" value="ECO:0007669"/>
    <property type="project" value="UniProtKB-UniRule"/>
</dbReference>
<comment type="similarity">
    <text evidence="1 14">Belongs to the class-II aminoacyl-tRNA synthetase family.</text>
</comment>
<dbReference type="PRINTS" id="PR00980">
    <property type="entry name" value="TRNASYNTHALA"/>
</dbReference>
<evidence type="ECO:0000256" key="6">
    <source>
        <dbReference type="ARBA" id="ARBA00022741"/>
    </source>
</evidence>
<dbReference type="Gene3D" id="2.40.30.130">
    <property type="match status" value="1"/>
</dbReference>
<keyword evidence="2 14" id="KW-0963">Cytoplasm</keyword>
<dbReference type="InterPro" id="IPR012947">
    <property type="entry name" value="tRNA_SAD"/>
</dbReference>
<dbReference type="InterPro" id="IPR018164">
    <property type="entry name" value="Ala-tRNA-synth_IIc_N"/>
</dbReference>
<dbReference type="GO" id="GO:0000049">
    <property type="term" value="F:tRNA binding"/>
    <property type="evidence" value="ECO:0007669"/>
    <property type="project" value="UniProtKB-KW"/>
</dbReference>
<dbReference type="InterPro" id="IPR023033">
    <property type="entry name" value="Ala_tRNA_ligase_euk/bac"/>
</dbReference>
<dbReference type="FunFam" id="3.30.980.10:FF:000004">
    <property type="entry name" value="Alanine--tRNA ligase, cytoplasmic"/>
    <property type="match status" value="1"/>
</dbReference>
<dbReference type="GO" id="GO:0005829">
    <property type="term" value="C:cytosol"/>
    <property type="evidence" value="ECO:0007669"/>
    <property type="project" value="TreeGrafter"/>
</dbReference>
<dbReference type="Gene3D" id="3.30.54.20">
    <property type="match status" value="1"/>
</dbReference>
<feature type="binding site" evidence="14">
    <location>
        <position position="572"/>
    </location>
    <ligand>
        <name>Zn(2+)</name>
        <dbReference type="ChEBI" id="CHEBI:29105"/>
    </ligand>
</feature>
<organism evidence="15 16">
    <name type="scientific">Enterococcus thailandicus</name>
    <dbReference type="NCBI Taxonomy" id="417368"/>
    <lineage>
        <taxon>Bacteria</taxon>
        <taxon>Bacillati</taxon>
        <taxon>Bacillota</taxon>
        <taxon>Bacilli</taxon>
        <taxon>Lactobacillales</taxon>
        <taxon>Enterococcaceae</taxon>
        <taxon>Enterococcus</taxon>
    </lineage>
</organism>
<dbReference type="InterPro" id="IPR003156">
    <property type="entry name" value="DHHA1_dom"/>
</dbReference>
<dbReference type="InterPro" id="IPR045864">
    <property type="entry name" value="aa-tRNA-synth_II/BPL/LPL"/>
</dbReference>
<evidence type="ECO:0000256" key="7">
    <source>
        <dbReference type="ARBA" id="ARBA00022833"/>
    </source>
</evidence>
<dbReference type="InterPro" id="IPR018162">
    <property type="entry name" value="Ala-tRNA-ligase_IIc_anticod-bd"/>
</dbReference>
<comment type="domain">
    <text evidence="14">Consists of three domains; the N-terminal catalytic domain, the editing domain and the C-terminal C-Ala domain. The editing domain removes incorrectly charged amino acids, while the C-Ala domain, along with tRNA(Ala), serves as a bridge to cooperatively bring together the editing and aminoacylation centers thus stimulating deacylation of misacylated tRNAs.</text>
</comment>
<dbReference type="Pfam" id="PF02272">
    <property type="entry name" value="DHHA1"/>
    <property type="match status" value="1"/>
</dbReference>
<dbReference type="PROSITE" id="PS50860">
    <property type="entry name" value="AA_TRNA_LIGASE_II_ALA"/>
    <property type="match status" value="1"/>
</dbReference>
<dbReference type="GO" id="GO:0140096">
    <property type="term" value="F:catalytic activity, acting on a protein"/>
    <property type="evidence" value="ECO:0007669"/>
    <property type="project" value="UniProtKB-ARBA"/>
</dbReference>
<dbReference type="InterPro" id="IPR018163">
    <property type="entry name" value="Thr/Ala-tRNA-synth_IIc_edit"/>
</dbReference>
<evidence type="ECO:0000256" key="2">
    <source>
        <dbReference type="ARBA" id="ARBA00022490"/>
    </source>
</evidence>
<sequence>MKQLSSAQVRQMFLDFFQSKGHTIEPSASLVPVNDPTLLWINSGVATLKKYFDGSVVPENPRITNAQKSIRTNDIENVGKTARHHTMFEMLGNFSIGDYFKEEAIHWAWEFLTSPEWMAFDPEKLYVTVYPKDTEAKRIWHEEVGLPMDHIIDVEDNFWDIGAGPCGPDTEIFYDRGESYNDLAEDDPENYPGGENERYLEIWNLVFSEFNHKPDNTFEPLPHKNIDTGMGLERMVSIVQDAPTNFETDLFMPIIHAVEKLSNQVKYGESPATDISYKVIADHIRALSFAIGDGALPSNEGRGYVLRRLLRRAVMHGKKLGINQAFLYKLVPVVGEIMVSYYPEVLQQKEFIEKVIRTEEERFNETINEGLDILNQVIEEVKAANGTTLAGKDIFKLYDTYGFPVELTEEVAEDEGLKVDHAGFEKEMEAQRERARSARSTEKSMGVQSALLTDIKVDSKFIGYTEVEADSKLLVIVQDEELLSEVTEGVAQMIFAETPFYAEMGGQVADQGWILNDAQEVVATVTDVQKAPNGQFMHTVTVKSPMQEGTIYHLAINEPMRNRIIKNHTATHLLHKALKETLGEHANQAGSLVAPEHLRFDFTHFGQITADELVQMERIVNEKIWEAIPVQTIETDIDTAKNMGAMALFGEKYGREVRVVNIGEWSIELCGGTHVSNTEDIGIFKIVSESGIGAGVRRIEAVTSKEAYELLEGEEQQLKEVAAIVKSPQLKEVVAKTEQLQQQLRELQKENEKLASKLANQQAGDIFKESETVAGKTLIASQVKVKDMNQLRQLADQWKQKAISDILVLANEQEGKVSLLVAMSKEANEAGLKAGDLIKAIAPKVGGGGGGRPDMAQAGGKNPAGIPDALAEAKNWLLNQ</sequence>
<accession>A0A179ETJ7</accession>
<dbReference type="FunFam" id="3.30.930.10:FF:000046">
    <property type="entry name" value="Alanine--tRNA ligase"/>
    <property type="match status" value="1"/>
</dbReference>